<keyword evidence="1" id="KW-0472">Membrane</keyword>
<feature type="transmembrane region" description="Helical" evidence="1">
    <location>
        <begin position="63"/>
        <end position="81"/>
    </location>
</feature>
<dbReference type="RefSeq" id="WP_100254771.1">
    <property type="nucleotide sequence ID" value="NZ_CP015819.1"/>
</dbReference>
<keyword evidence="3" id="KW-1185">Reference proteome</keyword>
<keyword evidence="1" id="KW-0812">Transmembrane</keyword>
<name>A0A1Y0L2F2_9MOLU</name>
<reference evidence="2 3" key="1">
    <citation type="submission" date="2017-11" db="EMBL/GenBank/DDBJ databases">
        <title>Complete genome sequence of Spiroplasma clarkii CN-5 (DSM 19994).</title>
        <authorList>
            <person name="Tsai Y.-M."/>
            <person name="Chang A."/>
            <person name="Lo W.-S."/>
            <person name="Kuo C.-H."/>
        </authorList>
    </citation>
    <scope>NUCLEOTIDE SEQUENCE [LARGE SCALE GENOMIC DNA]</scope>
    <source>
        <strain evidence="2 3">CN-5</strain>
    </source>
</reference>
<dbReference type="EMBL" id="CP024870">
    <property type="protein sequence ID" value="ATX71234.1"/>
    <property type="molecule type" value="Genomic_DNA"/>
</dbReference>
<protein>
    <submittedName>
        <fullName evidence="2">Uncharacterized protein</fullName>
    </submittedName>
</protein>
<feature type="transmembrane region" description="Helical" evidence="1">
    <location>
        <begin position="37"/>
        <end position="57"/>
    </location>
</feature>
<keyword evidence="1" id="KW-1133">Transmembrane helix</keyword>
<dbReference type="Proteomes" id="UP000231179">
    <property type="component" value="Chromosome"/>
</dbReference>
<dbReference type="AlphaFoldDB" id="A0A1Y0L2F2"/>
<organism evidence="2 3">
    <name type="scientific">Spiroplasma clarkii</name>
    <dbReference type="NCBI Taxonomy" id="2139"/>
    <lineage>
        <taxon>Bacteria</taxon>
        <taxon>Bacillati</taxon>
        <taxon>Mycoplasmatota</taxon>
        <taxon>Mollicutes</taxon>
        <taxon>Entomoplasmatales</taxon>
        <taxon>Spiroplasmataceae</taxon>
        <taxon>Spiroplasma</taxon>
    </lineage>
</organism>
<accession>A0A1Y0L2F2</accession>
<dbReference type="KEGG" id="scla:SCLARK_001359"/>
<evidence type="ECO:0000256" key="1">
    <source>
        <dbReference type="SAM" id="Phobius"/>
    </source>
</evidence>
<evidence type="ECO:0000313" key="2">
    <source>
        <dbReference type="EMBL" id="ATX71234.1"/>
    </source>
</evidence>
<evidence type="ECO:0000313" key="3">
    <source>
        <dbReference type="Proteomes" id="UP000231179"/>
    </source>
</evidence>
<sequence length="102" mass="11423">MSEEIGYAIAIGAGLITFLIYTLIFHKFLKYKAGSRLTLFAACGIVLEILICLLLYLLIGINIWTNTIVAMTFGVYVGYVYNTFSNKRQRKFHNGDDGAALF</sequence>
<gene>
    <name evidence="2" type="ORF">SCLAR_v1c09280</name>
</gene>
<feature type="transmembrane region" description="Helical" evidence="1">
    <location>
        <begin position="6"/>
        <end position="25"/>
    </location>
</feature>
<proteinExistence type="predicted"/>